<comment type="caution">
    <text evidence="2">The sequence shown here is derived from an EMBL/GenBank/DDBJ whole genome shotgun (WGS) entry which is preliminary data.</text>
</comment>
<evidence type="ECO:0000313" key="3">
    <source>
        <dbReference type="Proteomes" id="UP001165060"/>
    </source>
</evidence>
<sequence>MDVHDLRPSKGGSPSPFLRSHSLRGLSPGPVRRAVERDGLHRRAEFELQGRRAERADLQRRVAGRKKAGEDVPPAELEELARLSKEVSALAASASELKAELDAELGLICAPVDEVYEPPPLPPLPEPRPFPRASECLASPPLPLLLSLLAELFPSNPLPSKPPPKSGKAPPSPPCVSPLLPHFANSWLPLKSLPSQHASISPTSLHVLVLLPPKR</sequence>
<dbReference type="EMBL" id="BRYB01002180">
    <property type="protein sequence ID" value="GMI40802.1"/>
    <property type="molecule type" value="Genomic_DNA"/>
</dbReference>
<evidence type="ECO:0000313" key="2">
    <source>
        <dbReference type="EMBL" id="GMI40802.1"/>
    </source>
</evidence>
<dbReference type="InterPro" id="IPR010978">
    <property type="entry name" value="tRNA-bd_arm"/>
</dbReference>
<organism evidence="2 3">
    <name type="scientific">Tetraparma gracilis</name>
    <dbReference type="NCBI Taxonomy" id="2962635"/>
    <lineage>
        <taxon>Eukaryota</taxon>
        <taxon>Sar</taxon>
        <taxon>Stramenopiles</taxon>
        <taxon>Ochrophyta</taxon>
        <taxon>Bolidophyceae</taxon>
        <taxon>Parmales</taxon>
        <taxon>Triparmaceae</taxon>
        <taxon>Tetraparma</taxon>
    </lineage>
</organism>
<reference evidence="2 3" key="1">
    <citation type="journal article" date="2023" name="Commun. Biol.">
        <title>Genome analysis of Parmales, the sister group of diatoms, reveals the evolutionary specialization of diatoms from phago-mixotrophs to photoautotrophs.</title>
        <authorList>
            <person name="Ban H."/>
            <person name="Sato S."/>
            <person name="Yoshikawa S."/>
            <person name="Yamada K."/>
            <person name="Nakamura Y."/>
            <person name="Ichinomiya M."/>
            <person name="Sato N."/>
            <person name="Blanc-Mathieu R."/>
            <person name="Endo H."/>
            <person name="Kuwata A."/>
            <person name="Ogata H."/>
        </authorList>
    </citation>
    <scope>NUCLEOTIDE SEQUENCE [LARGE SCALE GENOMIC DNA]</scope>
</reference>
<dbReference type="Proteomes" id="UP001165060">
    <property type="component" value="Unassembled WGS sequence"/>
</dbReference>
<protein>
    <submittedName>
        <fullName evidence="2">Uncharacterized protein</fullName>
    </submittedName>
</protein>
<gene>
    <name evidence="2" type="ORF">TeGR_g832</name>
</gene>
<keyword evidence="3" id="KW-1185">Reference proteome</keyword>
<proteinExistence type="predicted"/>
<feature type="region of interest" description="Disordered" evidence="1">
    <location>
        <begin position="1"/>
        <end position="40"/>
    </location>
</feature>
<feature type="non-terminal residue" evidence="2">
    <location>
        <position position="215"/>
    </location>
</feature>
<evidence type="ECO:0000256" key="1">
    <source>
        <dbReference type="SAM" id="MobiDB-lite"/>
    </source>
</evidence>
<dbReference type="Gene3D" id="1.10.287.40">
    <property type="entry name" value="Serine-tRNA synthetase, tRNA binding domain"/>
    <property type="match status" value="1"/>
</dbReference>
<accession>A0ABQ6N5V7</accession>
<dbReference type="InterPro" id="IPR042103">
    <property type="entry name" value="SerRS_1_N_sf"/>
</dbReference>
<name>A0ABQ6N5V7_9STRA</name>
<feature type="region of interest" description="Disordered" evidence="1">
    <location>
        <begin position="156"/>
        <end position="175"/>
    </location>
</feature>
<dbReference type="SUPFAM" id="SSF46589">
    <property type="entry name" value="tRNA-binding arm"/>
    <property type="match status" value="1"/>
</dbReference>